<sequence length="455" mass="52146">MESIIDLLQLPTASEAQGSYYNHPTGRIEEAVRMLRTYDHERIGRLDLQLKENSQTLAKFAKGANQGIRILRAQAERRRLEARHQLLVSGWEQIKANLQPASLMLLALPLEIRDQIYSHLYTRSEVIHIQYPDSNTLNGRMLPGDAYFYMNAAVVAPQIALEAAKVFYHSNSFSLETPNAEHISRFLSTDHYGSSVQPASILRRIAIDLKDVRHYSSGYDTPTGPEPPGEFEKELRQDMAIRPTAYNHRHLEAPLLAMPELCVLDVSIEKSSEGHLRPLAPLFKKLRRRGVRVRVILKWKQYRRPSYELFEVPGRVILKEREWEEKDESPNSVSDDDDAWVDNAAIPKECADISRLFDNPTDKDWELVREHGERLKRGQEVAKDDMKLWFAKGRIVYEEQLDVCEWLDEMERVARAVETSGESEDVSRPTDTLEDAQFDELKSALGGTVSQRGTP</sequence>
<evidence type="ECO:0000313" key="2">
    <source>
        <dbReference type="EMBL" id="KAF2810371.1"/>
    </source>
</evidence>
<feature type="region of interest" description="Disordered" evidence="1">
    <location>
        <begin position="416"/>
        <end position="455"/>
    </location>
</feature>
<evidence type="ECO:0000313" key="4">
    <source>
        <dbReference type="RefSeq" id="XP_033577335.1"/>
    </source>
</evidence>
<reference evidence="2 4" key="1">
    <citation type="journal article" date="2020" name="Stud. Mycol.">
        <title>101 Dothideomycetes genomes: a test case for predicting lifestyles and emergence of pathogens.</title>
        <authorList>
            <person name="Haridas S."/>
            <person name="Albert R."/>
            <person name="Binder M."/>
            <person name="Bloem J."/>
            <person name="Labutti K."/>
            <person name="Salamov A."/>
            <person name="Andreopoulos B."/>
            <person name="Baker S."/>
            <person name="Barry K."/>
            <person name="Bills G."/>
            <person name="Bluhm B."/>
            <person name="Cannon C."/>
            <person name="Castanera R."/>
            <person name="Culley D."/>
            <person name="Daum C."/>
            <person name="Ezra D."/>
            <person name="Gonzalez J."/>
            <person name="Henrissat B."/>
            <person name="Kuo A."/>
            <person name="Liang C."/>
            <person name="Lipzen A."/>
            <person name="Lutzoni F."/>
            <person name="Magnuson J."/>
            <person name="Mondo S."/>
            <person name="Nolan M."/>
            <person name="Ohm R."/>
            <person name="Pangilinan J."/>
            <person name="Park H.-J."/>
            <person name="Ramirez L."/>
            <person name="Alfaro M."/>
            <person name="Sun H."/>
            <person name="Tritt A."/>
            <person name="Yoshinaga Y."/>
            <person name="Zwiers L.-H."/>
            <person name="Turgeon B."/>
            <person name="Goodwin S."/>
            <person name="Spatafora J."/>
            <person name="Crous P."/>
            <person name="Grigoriev I."/>
        </authorList>
    </citation>
    <scope>NUCLEOTIDE SEQUENCE</scope>
    <source>
        <strain evidence="2 4">CBS 304.34</strain>
    </source>
</reference>
<dbReference type="RefSeq" id="XP_033577335.1">
    <property type="nucleotide sequence ID" value="XM_033722065.1"/>
</dbReference>
<reference evidence="4" key="2">
    <citation type="submission" date="2020-04" db="EMBL/GenBank/DDBJ databases">
        <authorList>
            <consortium name="NCBI Genome Project"/>
        </authorList>
    </citation>
    <scope>NUCLEOTIDE SEQUENCE</scope>
    <source>
        <strain evidence="4">CBS 304.34</strain>
    </source>
</reference>
<reference evidence="4" key="3">
    <citation type="submission" date="2025-04" db="UniProtKB">
        <authorList>
            <consortium name="RefSeq"/>
        </authorList>
    </citation>
    <scope>IDENTIFICATION</scope>
    <source>
        <strain evidence="4">CBS 304.34</strain>
    </source>
</reference>
<dbReference type="EMBL" id="MU003700">
    <property type="protein sequence ID" value="KAF2810371.1"/>
    <property type="molecule type" value="Genomic_DNA"/>
</dbReference>
<proteinExistence type="predicted"/>
<evidence type="ECO:0000256" key="1">
    <source>
        <dbReference type="SAM" id="MobiDB-lite"/>
    </source>
</evidence>
<keyword evidence="3" id="KW-1185">Reference proteome</keyword>
<name>A0A6A6YNQ7_9PEZI</name>
<protein>
    <recommendedName>
        <fullName evidence="5">F-box domain-containing protein</fullName>
    </recommendedName>
</protein>
<dbReference type="Proteomes" id="UP000504636">
    <property type="component" value="Unplaced"/>
</dbReference>
<gene>
    <name evidence="2 4" type="ORF">BDZ99DRAFT_476542</name>
</gene>
<organism evidence="2">
    <name type="scientific">Mytilinidion resinicola</name>
    <dbReference type="NCBI Taxonomy" id="574789"/>
    <lineage>
        <taxon>Eukaryota</taxon>
        <taxon>Fungi</taxon>
        <taxon>Dikarya</taxon>
        <taxon>Ascomycota</taxon>
        <taxon>Pezizomycotina</taxon>
        <taxon>Dothideomycetes</taxon>
        <taxon>Pleosporomycetidae</taxon>
        <taxon>Mytilinidiales</taxon>
        <taxon>Mytilinidiaceae</taxon>
        <taxon>Mytilinidion</taxon>
    </lineage>
</organism>
<accession>A0A6A6YNQ7</accession>
<dbReference type="AlphaFoldDB" id="A0A6A6YNQ7"/>
<evidence type="ECO:0000313" key="3">
    <source>
        <dbReference type="Proteomes" id="UP000504636"/>
    </source>
</evidence>
<evidence type="ECO:0008006" key="5">
    <source>
        <dbReference type="Google" id="ProtNLM"/>
    </source>
</evidence>
<dbReference type="GeneID" id="54462958"/>
<dbReference type="OrthoDB" id="3945408at2759"/>